<keyword evidence="9" id="KW-1185">Reference proteome</keyword>
<reference evidence="8 9" key="1">
    <citation type="submission" date="2023-07" db="EMBL/GenBank/DDBJ databases">
        <title>Sorghum-associated microbial communities from plants grown in Nebraska, USA.</title>
        <authorList>
            <person name="Schachtman D."/>
        </authorList>
    </citation>
    <scope>NUCLEOTIDE SEQUENCE [LARGE SCALE GENOMIC DNA]</scope>
    <source>
        <strain evidence="8 9">3199</strain>
    </source>
</reference>
<proteinExistence type="predicted"/>
<dbReference type="Pfam" id="PF00571">
    <property type="entry name" value="CBS"/>
    <property type="match status" value="1"/>
</dbReference>
<dbReference type="PANTHER" id="PTHR35528:SF3">
    <property type="entry name" value="BLL1675 PROTEIN"/>
    <property type="match status" value="1"/>
</dbReference>
<evidence type="ECO:0000313" key="8">
    <source>
        <dbReference type="EMBL" id="MDR6903984.1"/>
    </source>
</evidence>
<dbReference type="InterPro" id="IPR047930">
    <property type="entry name" value="Transpos_IS6"/>
</dbReference>
<evidence type="ECO:0000256" key="3">
    <source>
        <dbReference type="ARBA" id="ARBA00023125"/>
    </source>
</evidence>
<protein>
    <submittedName>
        <fullName evidence="8">Transposase-like protein</fullName>
    </submittedName>
</protein>
<evidence type="ECO:0000256" key="6">
    <source>
        <dbReference type="SAM" id="MobiDB-lite"/>
    </source>
</evidence>
<dbReference type="Proteomes" id="UP001250791">
    <property type="component" value="Unassembled WGS sequence"/>
</dbReference>
<evidence type="ECO:0000259" key="7">
    <source>
        <dbReference type="PROSITE" id="PS51371"/>
    </source>
</evidence>
<organism evidence="8 9">
    <name type="scientific">Rhizobium miluonense</name>
    <dbReference type="NCBI Taxonomy" id="411945"/>
    <lineage>
        <taxon>Bacteria</taxon>
        <taxon>Pseudomonadati</taxon>
        <taxon>Pseudomonadota</taxon>
        <taxon>Alphaproteobacteria</taxon>
        <taxon>Hyphomicrobiales</taxon>
        <taxon>Rhizobiaceae</taxon>
        <taxon>Rhizobium/Agrobacterium group</taxon>
        <taxon>Rhizobium</taxon>
    </lineage>
</organism>
<dbReference type="SMART" id="SM00116">
    <property type="entry name" value="CBS"/>
    <property type="match status" value="1"/>
</dbReference>
<comment type="caution">
    <text evidence="8">The sequence shown here is derived from an EMBL/GenBank/DDBJ whole genome shotgun (WGS) entry which is preliminary data.</text>
</comment>
<name>A0ABU1SYF6_9HYPH</name>
<sequence>MFKGPHFEQSVISLCVRWYLSYGLSLRDLKEIMAERGISIDHSTIHRWVVHFAPLLADRFNRRKRAVTGKWHADETYIKVRGRWTYLYRAIDSADGTVEFFFSEKRNPPAAKFFIQNALKRHGRPNSIVIDDSQPNRKAIIACDGESRLRDQSQRLPKPRISPVHHDTRRDRSEVRFHRQSLKENITDGSLPVGHPDDTVGFIADLMLAADTGRIPIVDRSTGKLVGLIARKDLLRLRSSLKSAELERRPYFGAHPKAVTDQ</sequence>
<dbReference type="SUPFAM" id="SSF54631">
    <property type="entry name" value="CBS-domain pair"/>
    <property type="match status" value="1"/>
</dbReference>
<comment type="function">
    <text evidence="1">Involved in the transposition of the insertion sequence.</text>
</comment>
<keyword evidence="5" id="KW-0129">CBS domain</keyword>
<dbReference type="InterPro" id="IPR052183">
    <property type="entry name" value="IS_Transposase"/>
</dbReference>
<evidence type="ECO:0000313" key="9">
    <source>
        <dbReference type="Proteomes" id="UP001250791"/>
    </source>
</evidence>
<dbReference type="EMBL" id="JAVDUP010000012">
    <property type="protein sequence ID" value="MDR6903984.1"/>
    <property type="molecule type" value="Genomic_DNA"/>
</dbReference>
<dbReference type="NCBIfam" id="NF033587">
    <property type="entry name" value="transpos_IS6"/>
    <property type="match status" value="1"/>
</dbReference>
<evidence type="ECO:0000256" key="5">
    <source>
        <dbReference type="PROSITE-ProRule" id="PRU00703"/>
    </source>
</evidence>
<dbReference type="PANTHER" id="PTHR35528">
    <property type="entry name" value="BLL1675 PROTEIN"/>
    <property type="match status" value="1"/>
</dbReference>
<dbReference type="Pfam" id="PF13610">
    <property type="entry name" value="DDE_Tnp_IS240"/>
    <property type="match status" value="1"/>
</dbReference>
<dbReference type="PROSITE" id="PS51371">
    <property type="entry name" value="CBS"/>
    <property type="match status" value="1"/>
</dbReference>
<evidence type="ECO:0000256" key="2">
    <source>
        <dbReference type="ARBA" id="ARBA00022578"/>
    </source>
</evidence>
<feature type="domain" description="CBS" evidence="7">
    <location>
        <begin position="186"/>
        <end position="246"/>
    </location>
</feature>
<dbReference type="InterPro" id="IPR036397">
    <property type="entry name" value="RNaseH_sf"/>
</dbReference>
<keyword evidence="4" id="KW-0233">DNA recombination</keyword>
<feature type="region of interest" description="Disordered" evidence="6">
    <location>
        <begin position="152"/>
        <end position="172"/>
    </location>
</feature>
<evidence type="ECO:0000256" key="1">
    <source>
        <dbReference type="ARBA" id="ARBA00002286"/>
    </source>
</evidence>
<dbReference type="Gene3D" id="3.30.420.10">
    <property type="entry name" value="Ribonuclease H-like superfamily/Ribonuclease H"/>
    <property type="match status" value="1"/>
</dbReference>
<dbReference type="SUPFAM" id="SSF53098">
    <property type="entry name" value="Ribonuclease H-like"/>
    <property type="match status" value="1"/>
</dbReference>
<dbReference type="InterPro" id="IPR046342">
    <property type="entry name" value="CBS_dom_sf"/>
</dbReference>
<keyword evidence="2" id="KW-0815">Transposition</keyword>
<dbReference type="InterPro" id="IPR000644">
    <property type="entry name" value="CBS_dom"/>
</dbReference>
<dbReference type="Gene3D" id="3.90.1280.20">
    <property type="match status" value="1"/>
</dbReference>
<gene>
    <name evidence="8" type="ORF">J2W52_005617</name>
</gene>
<dbReference type="InterPro" id="IPR032874">
    <property type="entry name" value="DDE_dom"/>
</dbReference>
<evidence type="ECO:0000256" key="4">
    <source>
        <dbReference type="ARBA" id="ARBA00023172"/>
    </source>
</evidence>
<dbReference type="InterPro" id="IPR012337">
    <property type="entry name" value="RNaseH-like_sf"/>
</dbReference>
<accession>A0ABU1SYF6</accession>
<keyword evidence="3" id="KW-0238">DNA-binding</keyword>